<feature type="coiled-coil region" evidence="1">
    <location>
        <begin position="544"/>
        <end position="752"/>
    </location>
</feature>
<evidence type="ECO:0000313" key="4">
    <source>
        <dbReference type="EMBL" id="KAL0631400.1"/>
    </source>
</evidence>
<feature type="region of interest" description="Disordered" evidence="2">
    <location>
        <begin position="302"/>
        <end position="328"/>
    </location>
</feature>
<dbReference type="EMBL" id="JBBBZM010000254">
    <property type="protein sequence ID" value="KAL0631400.1"/>
    <property type="molecule type" value="Genomic_DNA"/>
</dbReference>
<feature type="compositionally biased region" description="Basic residues" evidence="2">
    <location>
        <begin position="994"/>
        <end position="1003"/>
    </location>
</feature>
<sequence>MFTTILAASTALALATCAFAANAYHYPWEPDNPPPTTREDQPAEAEETFSSREEEEVARPVGAAVSTESIVARGGNYVRPMDRGRGWGPPRDTPWATWEDSGRFLPLPPPPARPTRLGQGYPAARAPPPQPSTTDNVPGIDARIVRSRSTNRARGCEDPPVPRNTSRGHGADASARSRAHRGPGSEAATGRSRSLSRARGRRDPLARSRSASGPGPEAAALASGPGPEAAAPAAEIPSVRQGTNASGAEGSLSETAVDPSTPTRVASHVVDMLMAPVKKTRHSLADPRVRRQAQGRVGVYGSLRRTRGAHQGSDAAPRGSSQGVSAARSGLRTAMPIRYMPSATTPAARAGRGEVLRRRSGRSTGHQCTPVAGTSLLQGRGGRAIRVTAMPEAIQDLFEGSVPGRTHAVAQTEEDVEMGEGEGEDVEMGGTIDPPSSPGEVLRRGLQRYEAQQAAHADLFRLLRERQQQQAAEVLRQVEEGREILLRLEQQRRFDEQQELDRQQRDAEAAQLLFDQQQELQRQQALAIQQHLAFQYQLQLQAEYEAEQQRLGQEAADRQQAQEQWLQAEQQRHQHQQEQEQYRLLLEQQQQQQLQQQQQQQHHQQQQQEQQQQLQQQRLQQHQQQLQRQQQQLQQQQQQRQQQQQQEQQEQQLAQQQQQQQQQLQQQQQQQQQDEQQQQQQRQQQQLQQQQQQQQLQQQQRQQQQQQQQQLQQQQQQQQQEQQRLQQEQQQQQQQQQQDQQLQLQLHRKQQQELLIQQLSFVPSSEGRQPGASATASSSVVPAPTPQPVAPAPASGSANQPTAPDDPWLNLQRIVKQISDRSGGQPEPPSPAFGSVGPGFDNDNGGAPAPDQGSVGSAPPQAEAPPSGEGTADPSADGPCSSGESSALSSVGPASPASPQVYNPAYAPGFIPGEVSDRMRASDKRNKQVSGYASDLTDKLMAAADARDAEILAERARDEASGLAAEIEDARREREEAVAEEVEQARLDAAAKAARQRAAKRAKQAGPPKRGGGGGGR</sequence>
<feature type="coiled-coil region" evidence="1">
    <location>
        <begin position="946"/>
        <end position="980"/>
    </location>
</feature>
<protein>
    <submittedName>
        <fullName evidence="4">Uncharacterized protein</fullName>
    </submittedName>
</protein>
<feature type="region of interest" description="Disordered" evidence="2">
    <location>
        <begin position="412"/>
        <end position="440"/>
    </location>
</feature>
<feature type="chain" id="PRO_5046893103" evidence="3">
    <location>
        <begin position="21"/>
        <end position="1017"/>
    </location>
</feature>
<dbReference type="PANTHER" id="PTHR34491:SF74">
    <property type="entry name" value="DUF4456 DOMAIN-CONTAINING PROTEIN"/>
    <property type="match status" value="1"/>
</dbReference>
<keyword evidence="1" id="KW-0175">Coiled coil</keyword>
<feature type="region of interest" description="Disordered" evidence="2">
    <location>
        <begin position="30"/>
        <end position="264"/>
    </location>
</feature>
<feature type="compositionally biased region" description="Basic and acidic residues" evidence="2">
    <location>
        <begin position="915"/>
        <end position="926"/>
    </location>
</feature>
<evidence type="ECO:0000256" key="1">
    <source>
        <dbReference type="SAM" id="Coils"/>
    </source>
</evidence>
<feature type="region of interest" description="Disordered" evidence="2">
    <location>
        <begin position="989"/>
        <end position="1017"/>
    </location>
</feature>
<keyword evidence="3" id="KW-0732">Signal</keyword>
<feature type="compositionally biased region" description="Low complexity" evidence="2">
    <location>
        <begin position="770"/>
        <end position="782"/>
    </location>
</feature>
<name>A0ABR3G649_9PEZI</name>
<accession>A0ABR3G649</accession>
<proteinExistence type="predicted"/>
<keyword evidence="5" id="KW-1185">Reference proteome</keyword>
<evidence type="ECO:0000256" key="3">
    <source>
        <dbReference type="SAM" id="SignalP"/>
    </source>
</evidence>
<gene>
    <name evidence="4" type="ORF">Q9L58_009729</name>
</gene>
<dbReference type="PANTHER" id="PTHR34491">
    <property type="entry name" value="A-TYPE INCLUSION PROTEIN, PUTATIVE-RELATED"/>
    <property type="match status" value="1"/>
</dbReference>
<feature type="compositionally biased region" description="Low complexity" evidence="2">
    <location>
        <begin position="210"/>
        <end position="238"/>
    </location>
</feature>
<evidence type="ECO:0000256" key="2">
    <source>
        <dbReference type="SAM" id="MobiDB-lite"/>
    </source>
</evidence>
<feature type="compositionally biased region" description="Acidic residues" evidence="2">
    <location>
        <begin position="412"/>
        <end position="427"/>
    </location>
</feature>
<feature type="coiled-coil region" evidence="1">
    <location>
        <begin position="471"/>
        <end position="520"/>
    </location>
</feature>
<comment type="caution">
    <text evidence="4">The sequence shown here is derived from an EMBL/GenBank/DDBJ whole genome shotgun (WGS) entry which is preliminary data.</text>
</comment>
<dbReference type="Proteomes" id="UP001447188">
    <property type="component" value="Unassembled WGS sequence"/>
</dbReference>
<feature type="compositionally biased region" description="Polar residues" evidence="2">
    <location>
        <begin position="240"/>
        <end position="264"/>
    </location>
</feature>
<feature type="non-terminal residue" evidence="4">
    <location>
        <position position="1017"/>
    </location>
</feature>
<feature type="signal peptide" evidence="3">
    <location>
        <begin position="1"/>
        <end position="20"/>
    </location>
</feature>
<reference evidence="4 5" key="1">
    <citation type="submission" date="2024-02" db="EMBL/GenBank/DDBJ databases">
        <title>Discinaceae phylogenomics.</title>
        <authorList>
            <person name="Dirks A.C."/>
            <person name="James T.Y."/>
        </authorList>
    </citation>
    <scope>NUCLEOTIDE SEQUENCE [LARGE SCALE GENOMIC DNA]</scope>
    <source>
        <strain evidence="4 5">ACD0624</strain>
    </source>
</reference>
<feature type="compositionally biased region" description="Low complexity" evidence="2">
    <location>
        <begin position="881"/>
        <end position="890"/>
    </location>
</feature>
<evidence type="ECO:0000313" key="5">
    <source>
        <dbReference type="Proteomes" id="UP001447188"/>
    </source>
</evidence>
<feature type="region of interest" description="Disordered" evidence="2">
    <location>
        <begin position="763"/>
        <end position="934"/>
    </location>
</feature>
<organism evidence="4 5">
    <name type="scientific">Discina gigas</name>
    <dbReference type="NCBI Taxonomy" id="1032678"/>
    <lineage>
        <taxon>Eukaryota</taxon>
        <taxon>Fungi</taxon>
        <taxon>Dikarya</taxon>
        <taxon>Ascomycota</taxon>
        <taxon>Pezizomycotina</taxon>
        <taxon>Pezizomycetes</taxon>
        <taxon>Pezizales</taxon>
        <taxon>Discinaceae</taxon>
        <taxon>Discina</taxon>
    </lineage>
</organism>